<evidence type="ECO:0000313" key="2">
    <source>
        <dbReference type="Proteomes" id="UP000290174"/>
    </source>
</evidence>
<accession>A0A4Q0Q6X3</accession>
<proteinExistence type="predicted"/>
<protein>
    <submittedName>
        <fullName evidence="1">Uncharacterized protein</fullName>
    </submittedName>
</protein>
<evidence type="ECO:0000313" key="1">
    <source>
        <dbReference type="EMBL" id="RXG84838.1"/>
    </source>
</evidence>
<name>A0A4Q0Q6X3_9BRAD</name>
<dbReference type="EMBL" id="RKMK01000066">
    <property type="protein sequence ID" value="RXG84838.1"/>
    <property type="molecule type" value="Genomic_DNA"/>
</dbReference>
<sequence>MSFLDEIDDEFGRAGLDRAVALGDTGPIVDWLLTTFSFQGISDRVARDYIEKHGTASWSDINASFGKQPSCPKLRSYWHFHRCRYDKTSVTCSEPDHIDACPLPRPHLRNGRLNQTAWSLFLFVRDLTDRDLVGWIDRQLQSARPAPGTTIEAARQEALVGPLRHVYGVSDKILMMTLSTLLIGARNQRTIWFETGKAMIAVDTLVHNFLHRTGILGTCGTPHTYGAACYAPGGCAEIIRTLADRIDVRTLSRAFPQKFPRFVQNALWRFCSGDGLNLCNGNRIDDRQACDISYCYLYQKCSREPLKGLKTTAKSDIYSDN</sequence>
<comment type="caution">
    <text evidence="1">The sequence shown here is derived from an EMBL/GenBank/DDBJ whole genome shotgun (WGS) entry which is preliminary data.</text>
</comment>
<dbReference type="Proteomes" id="UP000290174">
    <property type="component" value="Unassembled WGS sequence"/>
</dbReference>
<gene>
    <name evidence="1" type="ORF">EAS61_37895</name>
</gene>
<reference evidence="1 2" key="1">
    <citation type="submission" date="2018-11" db="EMBL/GenBank/DDBJ databases">
        <title>Bradyrhizobium sp. nov., isolated from effective nodules of peanut in China.</title>
        <authorList>
            <person name="Li Y."/>
        </authorList>
    </citation>
    <scope>NUCLEOTIDE SEQUENCE [LARGE SCALE GENOMIC DNA]</scope>
    <source>
        <strain evidence="1 2">CCBAU 51770</strain>
    </source>
</reference>
<organism evidence="1 2">
    <name type="scientific">Bradyrhizobium zhanjiangense</name>
    <dbReference type="NCBI Taxonomy" id="1325107"/>
    <lineage>
        <taxon>Bacteria</taxon>
        <taxon>Pseudomonadati</taxon>
        <taxon>Pseudomonadota</taxon>
        <taxon>Alphaproteobacteria</taxon>
        <taxon>Hyphomicrobiales</taxon>
        <taxon>Nitrobacteraceae</taxon>
        <taxon>Bradyrhizobium</taxon>
    </lineage>
</organism>
<dbReference type="AlphaFoldDB" id="A0A4Q0Q6X3"/>